<dbReference type="Proteomes" id="UP000694240">
    <property type="component" value="Chromosome 3"/>
</dbReference>
<dbReference type="CDD" id="cd00590">
    <property type="entry name" value="RRM_SF"/>
    <property type="match status" value="1"/>
</dbReference>
<evidence type="ECO:0000313" key="4">
    <source>
        <dbReference type="Proteomes" id="UP000694240"/>
    </source>
</evidence>
<evidence type="ECO:0000259" key="2">
    <source>
        <dbReference type="PROSITE" id="PS50102"/>
    </source>
</evidence>
<reference evidence="3 4" key="1">
    <citation type="submission" date="2020-12" db="EMBL/GenBank/DDBJ databases">
        <title>Concerted genomic and epigenomic changes stabilize Arabidopsis allopolyploids.</title>
        <authorList>
            <person name="Chen Z."/>
        </authorList>
    </citation>
    <scope>NUCLEOTIDE SEQUENCE [LARGE SCALE GENOMIC DNA]</scope>
    <source>
        <strain evidence="3">Allo738</strain>
        <tissue evidence="3">Leaf</tissue>
    </source>
</reference>
<gene>
    <name evidence="3" type="ORF">ISN45_At03g038650</name>
</gene>
<keyword evidence="1" id="KW-0694">RNA-binding</keyword>
<accession>A0A8T2ETR4</accession>
<sequence>MSSGLAPVTWDAKYASSSDEEFEEFLQSNILMLSNVHRKISELEILEFFQGCNCQVVLNKKREFRVEFPSHEEAMTALQNFNEVKLVGRTISLTRSTDPMYKIFRIKGFKNTLLPTVKRQVVNDIFENDFGYLYMYLGDQVDVEKTVLQKRKYLQVEECRMKGKVNKSLSSNWKTVAFSYSVLLSHISESFALHRPNTS</sequence>
<dbReference type="PROSITE" id="PS50102">
    <property type="entry name" value="RRM"/>
    <property type="match status" value="1"/>
</dbReference>
<dbReference type="SMART" id="SM00360">
    <property type="entry name" value="RRM"/>
    <property type="match status" value="1"/>
</dbReference>
<name>A0A8T2ETR4_9BRAS</name>
<feature type="domain" description="RRM" evidence="2">
    <location>
        <begin position="29"/>
        <end position="98"/>
    </location>
</feature>
<dbReference type="InterPro" id="IPR000504">
    <property type="entry name" value="RRM_dom"/>
</dbReference>
<evidence type="ECO:0000256" key="1">
    <source>
        <dbReference type="PROSITE-ProRule" id="PRU00176"/>
    </source>
</evidence>
<keyword evidence="4" id="KW-1185">Reference proteome</keyword>
<comment type="caution">
    <text evidence="3">The sequence shown here is derived from an EMBL/GenBank/DDBJ whole genome shotgun (WGS) entry which is preliminary data.</text>
</comment>
<organism evidence="3 4">
    <name type="scientific">Arabidopsis thaliana x Arabidopsis arenosa</name>
    <dbReference type="NCBI Taxonomy" id="1240361"/>
    <lineage>
        <taxon>Eukaryota</taxon>
        <taxon>Viridiplantae</taxon>
        <taxon>Streptophyta</taxon>
        <taxon>Embryophyta</taxon>
        <taxon>Tracheophyta</taxon>
        <taxon>Spermatophyta</taxon>
        <taxon>Magnoliopsida</taxon>
        <taxon>eudicotyledons</taxon>
        <taxon>Gunneridae</taxon>
        <taxon>Pentapetalae</taxon>
        <taxon>rosids</taxon>
        <taxon>malvids</taxon>
        <taxon>Brassicales</taxon>
        <taxon>Brassicaceae</taxon>
        <taxon>Camelineae</taxon>
        <taxon>Arabidopsis</taxon>
    </lineage>
</organism>
<protein>
    <submittedName>
        <fullName evidence="3">RNA-binding domain superfamily</fullName>
    </submittedName>
</protein>
<dbReference type="GO" id="GO:0003723">
    <property type="term" value="F:RNA binding"/>
    <property type="evidence" value="ECO:0007669"/>
    <property type="project" value="UniProtKB-UniRule"/>
</dbReference>
<dbReference type="EMBL" id="JAEFBK010000003">
    <property type="protein sequence ID" value="KAG7627535.1"/>
    <property type="molecule type" value="Genomic_DNA"/>
</dbReference>
<dbReference type="AlphaFoldDB" id="A0A8T2ETR4"/>
<proteinExistence type="predicted"/>
<evidence type="ECO:0000313" key="3">
    <source>
        <dbReference type="EMBL" id="KAG7627535.1"/>
    </source>
</evidence>